<dbReference type="OMA" id="FHCLINA"/>
<gene>
    <name evidence="2" type="ORF">NLS_LOCUS63</name>
</gene>
<feature type="compositionally biased region" description="Low complexity" evidence="1">
    <location>
        <begin position="7"/>
        <end position="18"/>
    </location>
</feature>
<sequence length="262" mass="29276">MEERGYSTSHATSAHISAEPSTGTFKGKATAVDGPSAVDHIATNSLQPSGKSKSFADTSTKLTLSRTYSSTDHFGNLHPSKTHKKPVLIRSETIDLPGSSGDSDHYSVNTNLRMKHDPRPHLLVSFFAKHFEKMHRRMTKRPLGSSLSFDPDERQRMHALQHGSDSQDKSIISLLTNTKHYNSLHIDLNCFHCVIDASLRERKLSRLESGVQLWNSSDISSVQCTDPRQRNSKFNTNCKVPLHDSTHVTNKCSLILAIFFSY</sequence>
<feature type="region of interest" description="Disordered" evidence="1">
    <location>
        <begin position="1"/>
        <end position="31"/>
    </location>
</feature>
<protein>
    <submittedName>
        <fullName evidence="2">Uncharacterized protein</fullName>
    </submittedName>
</protein>
<name>A0A3P6RUG4_LITSI</name>
<dbReference type="EMBL" id="UYRX01000001">
    <property type="protein sequence ID" value="VDK67162.1"/>
    <property type="molecule type" value="Genomic_DNA"/>
</dbReference>
<accession>A0A3P6RUG4</accession>
<proteinExistence type="predicted"/>
<dbReference type="OrthoDB" id="5865779at2759"/>
<dbReference type="STRING" id="42156.A0A3P6RUG4"/>
<organism evidence="2 3">
    <name type="scientific">Litomosoides sigmodontis</name>
    <name type="common">Filarial nematode worm</name>
    <dbReference type="NCBI Taxonomy" id="42156"/>
    <lineage>
        <taxon>Eukaryota</taxon>
        <taxon>Metazoa</taxon>
        <taxon>Ecdysozoa</taxon>
        <taxon>Nematoda</taxon>
        <taxon>Chromadorea</taxon>
        <taxon>Rhabditida</taxon>
        <taxon>Spirurina</taxon>
        <taxon>Spiruromorpha</taxon>
        <taxon>Filarioidea</taxon>
        <taxon>Onchocercidae</taxon>
        <taxon>Litomosoides</taxon>
    </lineage>
</organism>
<keyword evidence="3" id="KW-1185">Reference proteome</keyword>
<evidence type="ECO:0000256" key="1">
    <source>
        <dbReference type="SAM" id="MobiDB-lite"/>
    </source>
</evidence>
<dbReference type="Proteomes" id="UP000277928">
    <property type="component" value="Unassembled WGS sequence"/>
</dbReference>
<evidence type="ECO:0000313" key="3">
    <source>
        <dbReference type="Proteomes" id="UP000277928"/>
    </source>
</evidence>
<evidence type="ECO:0000313" key="2">
    <source>
        <dbReference type="EMBL" id="VDK67162.1"/>
    </source>
</evidence>
<reference evidence="2 3" key="1">
    <citation type="submission" date="2018-08" db="EMBL/GenBank/DDBJ databases">
        <authorList>
            <person name="Laetsch R D."/>
            <person name="Stevens L."/>
            <person name="Kumar S."/>
            <person name="Blaxter L. M."/>
        </authorList>
    </citation>
    <scope>NUCLEOTIDE SEQUENCE [LARGE SCALE GENOMIC DNA]</scope>
</reference>
<dbReference type="AlphaFoldDB" id="A0A3P6RUG4"/>